<reference evidence="1 2" key="1">
    <citation type="submission" date="2018-07" db="EMBL/GenBank/DDBJ databases">
        <title>Genomic Encyclopedia of Type Strains, Phase IV (KMG-IV): sequencing the most valuable type-strain genomes for metagenomic binning, comparative biology and taxonomic classification.</title>
        <authorList>
            <person name="Goeker M."/>
        </authorList>
    </citation>
    <scope>NUCLEOTIDE SEQUENCE [LARGE SCALE GENOMIC DNA]</scope>
    <source>
        <strain evidence="1 2">DSM 25281</strain>
    </source>
</reference>
<proteinExistence type="predicted"/>
<dbReference type="AlphaFoldDB" id="A0A370GB89"/>
<dbReference type="SUPFAM" id="SSF69304">
    <property type="entry name" value="Tricorn protease N-terminal domain"/>
    <property type="match status" value="1"/>
</dbReference>
<keyword evidence="2" id="KW-1185">Reference proteome</keyword>
<dbReference type="OrthoDB" id="6636929at2"/>
<dbReference type="EMBL" id="QQAY01000010">
    <property type="protein sequence ID" value="RDI41065.1"/>
    <property type="molecule type" value="Genomic_DNA"/>
</dbReference>
<gene>
    <name evidence="1" type="ORF">DFR59_11068</name>
</gene>
<name>A0A370GB89_9BACI</name>
<dbReference type="Proteomes" id="UP000255326">
    <property type="component" value="Unassembled WGS sequence"/>
</dbReference>
<organism evidence="1 2">
    <name type="scientific">Falsibacillus pallidus</name>
    <dbReference type="NCBI Taxonomy" id="493781"/>
    <lineage>
        <taxon>Bacteria</taxon>
        <taxon>Bacillati</taxon>
        <taxon>Bacillota</taxon>
        <taxon>Bacilli</taxon>
        <taxon>Bacillales</taxon>
        <taxon>Bacillaceae</taxon>
        <taxon>Falsibacillus</taxon>
    </lineage>
</organism>
<sequence>MNHLPATHKCNIDRIAGKYDDFNLCVDYDGNLILLTKTNESGIYNYSIFHVTEGGVEEIIFPPAKKSFSYAQPLGDYWLLVSPRVNSDRMHNGFIYDKNSNLINSFNMGDGISDVQTSKNGDIWTSYFDEGVFGKSIGKSGLLCFDSEGTPLFDFAKFTQNPTNNTIPFIDDCYAMNVCSNNTIYLYYYLDFPLLALHNKTDFELFNQKQMNEPPIVGSHAFSIWKEHILFAHGYMDKGQIHHYSLQTGAVHSYLPVNEINEVIHYEFAVGRKHRLFLVSKKDVYLVDIRDVVKEGL</sequence>
<protein>
    <submittedName>
        <fullName evidence="1">Uncharacterized protein</fullName>
    </submittedName>
</protein>
<dbReference type="RefSeq" id="WP_114746346.1">
    <property type="nucleotide sequence ID" value="NZ_QQAY01000010.1"/>
</dbReference>
<accession>A0A370GB89</accession>
<comment type="caution">
    <text evidence="1">The sequence shown here is derived from an EMBL/GenBank/DDBJ whole genome shotgun (WGS) entry which is preliminary data.</text>
</comment>
<evidence type="ECO:0000313" key="2">
    <source>
        <dbReference type="Proteomes" id="UP000255326"/>
    </source>
</evidence>
<evidence type="ECO:0000313" key="1">
    <source>
        <dbReference type="EMBL" id="RDI41065.1"/>
    </source>
</evidence>